<dbReference type="Pfam" id="PF07508">
    <property type="entry name" value="Recombinase"/>
    <property type="match status" value="1"/>
</dbReference>
<name>A0A6M0RHW5_9CYAN</name>
<evidence type="ECO:0000313" key="4">
    <source>
        <dbReference type="Proteomes" id="UP000481033"/>
    </source>
</evidence>
<dbReference type="GO" id="GO:0000150">
    <property type="term" value="F:DNA strand exchange activity"/>
    <property type="evidence" value="ECO:0007669"/>
    <property type="project" value="InterPro"/>
</dbReference>
<dbReference type="InterPro" id="IPR006119">
    <property type="entry name" value="Resolv_N"/>
</dbReference>
<dbReference type="InterPro" id="IPR036162">
    <property type="entry name" value="Resolvase-like_N_sf"/>
</dbReference>
<gene>
    <name evidence="3" type="ORF">DXZ20_07450</name>
</gene>
<keyword evidence="4" id="KW-1185">Reference proteome</keyword>
<dbReference type="Gene3D" id="3.90.1750.20">
    <property type="entry name" value="Putative Large Serine Recombinase, Chain B, Domain 2"/>
    <property type="match status" value="1"/>
</dbReference>
<dbReference type="InterPro" id="IPR011109">
    <property type="entry name" value="DNA_bind_recombinase_dom"/>
</dbReference>
<dbReference type="InterPro" id="IPR050639">
    <property type="entry name" value="SSR_resolvase"/>
</dbReference>
<sequence>MQIVAYLYTDPRLEPPVDANLWGWEVDRIYKDTPFAPQRPQLQELLTHIQTEAPAYLLIRHLDELGDSLTSVAENLTLIETAGTVVIATEQDYQTAAAGTTHPQLPIVLAQVQANQRQRRIRQGHAAKRLKALPPPGKAPYGYRRGKQGYIIDRATAPILKAFFEQFLLYGSLRGAVRHIAKQYGKKVSASTGRRWLEHPIYRGHTRYGDGGIILNTHRPLLDATEAAQIDRLLRRNSALPSKTASAPRSLAGLVSCQQCQAKFTVSRVSAPRRAKDYTYMRVTTCPEKCKALPYEELLAQTIQTICHDLPKAVAQLSMPDQSPKNALEVAISTQEAILNQLPQLVTDGILDQTTADLRAYSVRTKVAQLTQQLAQLPPVNLKELAQAVSIPQFWEDLSEPERRFFFREFIRDIQVIRSGNSWTLQVLFAF</sequence>
<dbReference type="GO" id="GO:0003677">
    <property type="term" value="F:DNA binding"/>
    <property type="evidence" value="ECO:0007669"/>
    <property type="project" value="InterPro"/>
</dbReference>
<dbReference type="EMBL" id="QXHD01000004">
    <property type="protein sequence ID" value="NEZ55510.1"/>
    <property type="molecule type" value="Genomic_DNA"/>
</dbReference>
<evidence type="ECO:0000313" key="3">
    <source>
        <dbReference type="EMBL" id="NEZ55510.1"/>
    </source>
</evidence>
<comment type="caution">
    <text evidence="3">The sequence shown here is derived from an EMBL/GenBank/DDBJ whole genome shotgun (WGS) entry which is preliminary data.</text>
</comment>
<feature type="domain" description="Recombinase" evidence="2">
    <location>
        <begin position="140"/>
        <end position="240"/>
    </location>
</feature>
<protein>
    <submittedName>
        <fullName evidence="3">Recombinase family protein</fullName>
    </submittedName>
</protein>
<dbReference type="PANTHER" id="PTHR30461:SF26">
    <property type="entry name" value="RESOLVASE HOMOLOG YNEB"/>
    <property type="match status" value="1"/>
</dbReference>
<dbReference type="SMART" id="SM00857">
    <property type="entry name" value="Resolvase"/>
    <property type="match status" value="1"/>
</dbReference>
<proteinExistence type="inferred from homology"/>
<comment type="similarity">
    <text evidence="1">Belongs to the site-specific recombinase resolvase family.</text>
</comment>
<evidence type="ECO:0000259" key="2">
    <source>
        <dbReference type="PROSITE" id="PS51737"/>
    </source>
</evidence>
<dbReference type="Proteomes" id="UP000481033">
    <property type="component" value="Unassembled WGS sequence"/>
</dbReference>
<dbReference type="SUPFAM" id="SSF53041">
    <property type="entry name" value="Resolvase-like"/>
    <property type="match status" value="1"/>
</dbReference>
<dbReference type="Pfam" id="PF00239">
    <property type="entry name" value="Resolvase"/>
    <property type="match status" value="1"/>
</dbReference>
<dbReference type="AlphaFoldDB" id="A0A6M0RHW5"/>
<organism evidence="3 4">
    <name type="scientific">Adonisia turfae CCMR0081</name>
    <dbReference type="NCBI Taxonomy" id="2292702"/>
    <lineage>
        <taxon>Bacteria</taxon>
        <taxon>Bacillati</taxon>
        <taxon>Cyanobacteriota</taxon>
        <taxon>Adonisia</taxon>
        <taxon>Adonisia turfae</taxon>
    </lineage>
</organism>
<reference evidence="3 4" key="1">
    <citation type="journal article" date="2020" name="Microb. Ecol.">
        <title>Ecogenomics of the Marine Benthic Filamentous Cyanobacterium Adonisia.</title>
        <authorList>
            <person name="Walter J.M."/>
            <person name="Coutinho F.H."/>
            <person name="Leomil L."/>
            <person name="Hargreaves P.I."/>
            <person name="Campeao M.E."/>
            <person name="Vieira V.V."/>
            <person name="Silva B.S."/>
            <person name="Fistarol G.O."/>
            <person name="Salomon P.S."/>
            <person name="Sawabe T."/>
            <person name="Mino S."/>
            <person name="Hosokawa M."/>
            <person name="Miyashita H."/>
            <person name="Maruyama F."/>
            <person name="van Verk M.C."/>
            <person name="Dutilh B.E."/>
            <person name="Thompson C.C."/>
            <person name="Thompson F.L."/>
        </authorList>
    </citation>
    <scope>NUCLEOTIDE SEQUENCE [LARGE SCALE GENOMIC DNA]</scope>
    <source>
        <strain evidence="3 4">CCMR0081</strain>
    </source>
</reference>
<dbReference type="RefSeq" id="WP_163697402.1">
    <property type="nucleotide sequence ID" value="NZ_QXHD01000004.1"/>
</dbReference>
<dbReference type="PROSITE" id="PS51737">
    <property type="entry name" value="RECOMBINASE_DNA_BIND"/>
    <property type="match status" value="1"/>
</dbReference>
<accession>A0A6M0RHW5</accession>
<dbReference type="InterPro" id="IPR038109">
    <property type="entry name" value="DNA_bind_recomb_sf"/>
</dbReference>
<dbReference type="Gene3D" id="3.40.50.1390">
    <property type="entry name" value="Resolvase, N-terminal catalytic domain"/>
    <property type="match status" value="1"/>
</dbReference>
<evidence type="ECO:0000256" key="1">
    <source>
        <dbReference type="ARBA" id="ARBA00009913"/>
    </source>
</evidence>
<dbReference type="PANTHER" id="PTHR30461">
    <property type="entry name" value="DNA-INVERTASE FROM LAMBDOID PROPHAGE"/>
    <property type="match status" value="1"/>
</dbReference>